<name>A0A411PL07_9GAMM</name>
<dbReference type="OrthoDB" id="5565855at2"/>
<sequence length="122" mass="13471">MRSVNLTFVTTIVLTLALVALLTVGCSEEPIIKRSPISDDPSLLANAKPITCTYEVLEKLEQGLSSQDGHGHGPDIGSDEWFGVIEFKLDIQSNASLPERGTDKWCDYMHQQMLAKQVHMAE</sequence>
<dbReference type="PROSITE" id="PS51257">
    <property type="entry name" value="PROKAR_LIPOPROTEIN"/>
    <property type="match status" value="1"/>
</dbReference>
<protein>
    <submittedName>
        <fullName evidence="1">Uncharacterized protein</fullName>
    </submittedName>
</protein>
<dbReference type="AlphaFoldDB" id="A0A411PL07"/>
<dbReference type="KEGG" id="smai:EXU30_17250"/>
<accession>A0A411PL07</accession>
<proteinExistence type="predicted"/>
<keyword evidence="2" id="KW-1185">Reference proteome</keyword>
<evidence type="ECO:0000313" key="2">
    <source>
        <dbReference type="Proteomes" id="UP000291106"/>
    </source>
</evidence>
<evidence type="ECO:0000313" key="1">
    <source>
        <dbReference type="EMBL" id="QBF84223.1"/>
    </source>
</evidence>
<reference evidence="1 2" key="1">
    <citation type="submission" date="2019-02" db="EMBL/GenBank/DDBJ databases">
        <title>Shewanella sp. D4-2 isolated from Dokdo Island.</title>
        <authorList>
            <person name="Baek K."/>
        </authorList>
    </citation>
    <scope>NUCLEOTIDE SEQUENCE [LARGE SCALE GENOMIC DNA]</scope>
    <source>
        <strain evidence="1 2">D4-2</strain>
    </source>
</reference>
<organism evidence="1 2">
    <name type="scientific">Shewanella maritima</name>
    <dbReference type="NCBI Taxonomy" id="2520507"/>
    <lineage>
        <taxon>Bacteria</taxon>
        <taxon>Pseudomonadati</taxon>
        <taxon>Pseudomonadota</taxon>
        <taxon>Gammaproteobacteria</taxon>
        <taxon>Alteromonadales</taxon>
        <taxon>Shewanellaceae</taxon>
        <taxon>Shewanella</taxon>
    </lineage>
</organism>
<dbReference type="EMBL" id="CP036200">
    <property type="protein sequence ID" value="QBF84223.1"/>
    <property type="molecule type" value="Genomic_DNA"/>
</dbReference>
<dbReference type="Proteomes" id="UP000291106">
    <property type="component" value="Chromosome"/>
</dbReference>
<dbReference type="RefSeq" id="WP_130602119.1">
    <property type="nucleotide sequence ID" value="NZ_CP036200.1"/>
</dbReference>
<gene>
    <name evidence="1" type="ORF">EXU30_17250</name>
</gene>